<dbReference type="PROSITE" id="PS50126">
    <property type="entry name" value="S1"/>
    <property type="match status" value="10"/>
</dbReference>
<feature type="compositionally biased region" description="Basic and acidic residues" evidence="6">
    <location>
        <begin position="1162"/>
        <end position="1176"/>
    </location>
</feature>
<dbReference type="Pfam" id="PF24685">
    <property type="entry name" value="OB_RRP5_4th"/>
    <property type="match status" value="1"/>
</dbReference>
<dbReference type="SUPFAM" id="SSF48452">
    <property type="entry name" value="TPR-like"/>
    <property type="match status" value="2"/>
</dbReference>
<dbReference type="InterPro" id="IPR003107">
    <property type="entry name" value="HAT"/>
</dbReference>
<dbReference type="InterPro" id="IPR048058">
    <property type="entry name" value="Rrp5_S1_rpt_hs11_sc8"/>
</dbReference>
<dbReference type="CDD" id="cd05706">
    <property type="entry name" value="S1_Rrp5_repeat_sc10"/>
    <property type="match status" value="1"/>
</dbReference>
<dbReference type="Pfam" id="PF00575">
    <property type="entry name" value="S1"/>
    <property type="match status" value="2"/>
</dbReference>
<dbReference type="FunFam" id="2.40.50.140:FF:000278">
    <property type="entry name" value="rRNA biogenesis protein rrp5"/>
    <property type="match status" value="1"/>
</dbReference>
<dbReference type="PANTHER" id="PTHR23270:SF10">
    <property type="entry name" value="PROTEIN RRP5 HOMOLOG"/>
    <property type="match status" value="1"/>
</dbReference>
<evidence type="ECO:0000256" key="2">
    <source>
        <dbReference type="ARBA" id="ARBA00004604"/>
    </source>
</evidence>
<comment type="caution">
    <text evidence="8">The sequence shown here is derived from an EMBL/GenBank/DDBJ whole genome shotgun (WGS) entry which is preliminary data.</text>
</comment>
<keyword evidence="5" id="KW-0539">Nucleus</keyword>
<organism evidence="8 9">
    <name type="scientific">Amylocarpus encephaloides</name>
    <dbReference type="NCBI Taxonomy" id="45428"/>
    <lineage>
        <taxon>Eukaryota</taxon>
        <taxon>Fungi</taxon>
        <taxon>Dikarya</taxon>
        <taxon>Ascomycota</taxon>
        <taxon>Pezizomycotina</taxon>
        <taxon>Leotiomycetes</taxon>
        <taxon>Helotiales</taxon>
        <taxon>Helotiales incertae sedis</taxon>
        <taxon>Amylocarpus</taxon>
    </lineage>
</organism>
<dbReference type="SUPFAM" id="SSF50249">
    <property type="entry name" value="Nucleic acid-binding proteins"/>
    <property type="match status" value="9"/>
</dbReference>
<evidence type="ECO:0000256" key="4">
    <source>
        <dbReference type="ARBA" id="ARBA00022737"/>
    </source>
</evidence>
<feature type="domain" description="S1 motif" evidence="7">
    <location>
        <begin position="331"/>
        <end position="400"/>
    </location>
</feature>
<evidence type="ECO:0000259" key="7">
    <source>
        <dbReference type="PROSITE" id="PS50126"/>
    </source>
</evidence>
<evidence type="ECO:0000256" key="1">
    <source>
        <dbReference type="ARBA" id="ARBA00002863"/>
    </source>
</evidence>
<feature type="domain" description="S1 motif" evidence="7">
    <location>
        <begin position="724"/>
        <end position="795"/>
    </location>
</feature>
<feature type="region of interest" description="Disordered" evidence="6">
    <location>
        <begin position="1074"/>
        <end position="1110"/>
    </location>
</feature>
<dbReference type="GO" id="GO:0032040">
    <property type="term" value="C:small-subunit processome"/>
    <property type="evidence" value="ECO:0007669"/>
    <property type="project" value="TreeGrafter"/>
</dbReference>
<protein>
    <submittedName>
        <fullName evidence="8">rRNA biogenesis protein rrp5</fullName>
    </submittedName>
</protein>
<gene>
    <name evidence="8" type="ORF">BJ875DRAFT_503277</name>
</gene>
<dbReference type="CDD" id="cd05702">
    <property type="entry name" value="S1_Rrp5_repeat_hs11_sc8"/>
    <property type="match status" value="1"/>
</dbReference>
<evidence type="ECO:0000256" key="5">
    <source>
        <dbReference type="ARBA" id="ARBA00023242"/>
    </source>
</evidence>
<dbReference type="CDD" id="cd05697">
    <property type="entry name" value="S1_Rrp5_repeat_hs5"/>
    <property type="match status" value="1"/>
</dbReference>
<dbReference type="GO" id="GO:0006364">
    <property type="term" value="P:rRNA processing"/>
    <property type="evidence" value="ECO:0007669"/>
    <property type="project" value="UniProtKB-KW"/>
</dbReference>
<dbReference type="EMBL" id="MU251404">
    <property type="protein sequence ID" value="KAG9236582.1"/>
    <property type="molecule type" value="Genomic_DNA"/>
</dbReference>
<dbReference type="Pfam" id="PF05843">
    <property type="entry name" value="Suf"/>
    <property type="match status" value="1"/>
</dbReference>
<feature type="domain" description="S1 motif" evidence="7">
    <location>
        <begin position="145"/>
        <end position="220"/>
    </location>
</feature>
<feature type="domain" description="S1 motif" evidence="7">
    <location>
        <begin position="419"/>
        <end position="493"/>
    </location>
</feature>
<dbReference type="FunFam" id="2.40.50.140:FF:000155">
    <property type="entry name" value="rRNA biogenesis protein RRP5"/>
    <property type="match status" value="1"/>
</dbReference>
<dbReference type="InterPro" id="IPR008847">
    <property type="entry name" value="Suf"/>
</dbReference>
<dbReference type="CDD" id="cd05703">
    <property type="entry name" value="S1_Rrp5_repeat_hs12_sc9"/>
    <property type="match status" value="1"/>
</dbReference>
<dbReference type="InterPro" id="IPR057301">
    <property type="entry name" value="Rrp5_OB_4th"/>
</dbReference>
<dbReference type="OrthoDB" id="412781at2759"/>
<dbReference type="InterPro" id="IPR057302">
    <property type="entry name" value="Rrp5_S1"/>
</dbReference>
<dbReference type="FunFam" id="1.25.40.10:FF:000467">
    <property type="entry name" value="Putative rRNA biogenesis protein RRP5"/>
    <property type="match status" value="1"/>
</dbReference>
<feature type="domain" description="S1 motif" evidence="7">
    <location>
        <begin position="811"/>
        <end position="880"/>
    </location>
</feature>
<dbReference type="PANTHER" id="PTHR23270">
    <property type="entry name" value="PROGRAMMED CELL DEATH PROTEIN 11 PRE-RRNA PROCESSING PROTEIN RRP5"/>
    <property type="match status" value="1"/>
</dbReference>
<proteinExistence type="predicted"/>
<evidence type="ECO:0000256" key="6">
    <source>
        <dbReference type="SAM" id="MobiDB-lite"/>
    </source>
</evidence>
<dbReference type="FunFam" id="2.40.50.140:FF:000159">
    <property type="entry name" value="rRNA biogenesis protein rrp5"/>
    <property type="match status" value="1"/>
</dbReference>
<dbReference type="InterPro" id="IPR012340">
    <property type="entry name" value="NA-bd_OB-fold"/>
</dbReference>
<evidence type="ECO:0000256" key="3">
    <source>
        <dbReference type="ARBA" id="ARBA00022552"/>
    </source>
</evidence>
<evidence type="ECO:0000313" key="9">
    <source>
        <dbReference type="Proteomes" id="UP000824998"/>
    </source>
</evidence>
<dbReference type="Gene3D" id="2.40.50.140">
    <property type="entry name" value="Nucleic acid-binding proteins"/>
    <property type="match status" value="9"/>
</dbReference>
<comment type="subcellular location">
    <subcellularLocation>
        <location evidence="2">Nucleus</location>
        <location evidence="2">Nucleolus</location>
    </subcellularLocation>
</comment>
<reference evidence="8" key="1">
    <citation type="journal article" date="2021" name="IMA Fungus">
        <title>Genomic characterization of three marine fungi, including Emericellopsis atlantica sp. nov. with signatures of a generalist lifestyle and marine biomass degradation.</title>
        <authorList>
            <person name="Hagestad O.C."/>
            <person name="Hou L."/>
            <person name="Andersen J.H."/>
            <person name="Hansen E.H."/>
            <person name="Altermark B."/>
            <person name="Li C."/>
            <person name="Kuhnert E."/>
            <person name="Cox R.J."/>
            <person name="Crous P.W."/>
            <person name="Spatafora J.W."/>
            <person name="Lail K."/>
            <person name="Amirebrahimi M."/>
            <person name="Lipzen A."/>
            <person name="Pangilinan J."/>
            <person name="Andreopoulos W."/>
            <person name="Hayes R.D."/>
            <person name="Ng V."/>
            <person name="Grigoriev I.V."/>
            <person name="Jackson S.A."/>
            <person name="Sutton T.D.S."/>
            <person name="Dobson A.D.W."/>
            <person name="Rama T."/>
        </authorList>
    </citation>
    <scope>NUCLEOTIDE SEQUENCE</scope>
    <source>
        <strain evidence="8">TRa018bII</strain>
    </source>
</reference>
<dbReference type="SMART" id="SM00316">
    <property type="entry name" value="S1"/>
    <property type="match status" value="10"/>
</dbReference>
<feature type="domain" description="S1 motif" evidence="7">
    <location>
        <begin position="905"/>
        <end position="974"/>
    </location>
</feature>
<dbReference type="Proteomes" id="UP000824998">
    <property type="component" value="Unassembled WGS sequence"/>
</dbReference>
<dbReference type="CDD" id="cd05698">
    <property type="entry name" value="S1_Rrp5_repeat_hs6_sc5"/>
    <property type="match status" value="1"/>
</dbReference>
<feature type="compositionally biased region" description="Acidic residues" evidence="6">
    <location>
        <begin position="1100"/>
        <end position="1110"/>
    </location>
</feature>
<keyword evidence="9" id="KW-1185">Reference proteome</keyword>
<sequence>MATVASVEDHGLVMDLGRSDDIGPGFKFSSVQEGAVLLCMVTADTQKIANPKKLGYLAEAPTVDAFMPGTAVEVLVMGMVDVTMDLVHSGAAQPGKDLEKRFKLGSKIKGRVICTFPNADTPKLGISQAFHNGEKKNPLEVLPLSTIIEEVTVQKVEAAHGLFVDIGIKGVSGFVHISRIKDGKIETISESSGAYKLDSVHRGRVVGYNPFDGTYLISLEASVLEQPFLQVEDLKIGEIIKGKVEKIVVNARGVGGVLVKLTDGISGLVPTAHMADVELQHPERKFKEGMTVVSRVLSTDPSKRQIRLTMKKTLVNSEAPPFLDYENITIGMESPGTIVTVLATGAVVQFYGDVRAFLPVAEMSEAYIRDPSEHFRVGQVVNVHVLKVNPEEKKMVVSCKDPSAFGSAQKTAFDSLKVGSIVSALVTGKSSNDVSLEIEGASLQATLPIGHLTDRSSSRSASALLKIRVGQTMTDLAVLEKRESRHTILLTNKPSLVKAANSGALIGSFNEIQKNKMAQGFVRNIISTAVFVQFGGGLSGYLPKSNMPDDITSLPDFGMKLLQPIEVKITSVNHGQGTFIVSMVDVSKASGGADESTTLINPVDDTLSTLDDLRVGTVTKARIVSVKDTQLNVRLADNAQGRIAVSHMFDTWDQIKNRKRPLSHFAPNQILGVRVMGTFDARNHRFLPLSHRSSTTTVLELSAKPSDLVAKPLEPLALDDIKVGSSWIAYINNIADHFVWASLTPNVRGRIEALELSDDVSLLMDIEANFPVGSAIRVRVKNVDCANNRLDLSARSSKSSDNFTLETLKEGMVVPGKVTKVTERQVMVELCKGLAAPIHLADIADDFSQADINKFAKNDIVRVCVVSLDLPNKKVRLSTRPSRVLDSSLDVQDPEISSISQLKPNDIIRGFVGKVAEKGLLVSLGGNLKAFVRVSDLSDAYLKEWESEFQVDQLVKGKITQVDSTLNHIQMSLKASTFDKNYVAPITFGDLQVGQIITGKIRKVEDFGVFIVIDNSKNVSGLCHQSEMAEKRVQDVKKLYEAGDAVKAKIIKLDADTKRVSFGLKARYFEDATMDSEDDSDDDEDATSEQGARLSVGAESSDDDEGGIDLNDVEDIENSAAEQSYSDSDVEMTGVDEEASLPALSAGGFDWTAKVLDRVDEASDADSDAHGADEKPKKKKRKKAEIKIDRTGDLDANGPQSVGDFERLLLGQPDSSQLWIEYMAFQMQLSELGKARQVAERAIKTINIREETEKMNVWIALINLEAAYGSEESVDEVFKRACQYNDPQEIHERLASIYIQSGKHDKADELFQTIIKRFSQSPTVWYNYAHFLHGGLSAPDRARALLPRAIQSLPPHTHLNLTLKFAALEFHAKTGSPERGRTMFEGLLSTFSKRLDIWNQLLDLEIQQGDEDIIRGVFERVTKTKGLKPKGAKAWFKRWSEWEEKNGDKKSQEKVKAKAEEWVRAASAKRAGGEE</sequence>
<feature type="domain" description="S1 motif" evidence="7">
    <location>
        <begin position="237"/>
        <end position="311"/>
    </location>
</feature>
<feature type="compositionally biased region" description="Acidic residues" evidence="6">
    <location>
        <begin position="1074"/>
        <end position="1087"/>
    </location>
</feature>
<feature type="region of interest" description="Disordered" evidence="6">
    <location>
        <begin position="1162"/>
        <end position="1199"/>
    </location>
</feature>
<keyword evidence="3" id="KW-0698">rRNA processing</keyword>
<comment type="function">
    <text evidence="1">Component of the cleavage factor IA (CFIA) complex, which is involved in the endonucleolytic cleavage during polyadenylation-dependent pre-mRNA 3'-end formation.</text>
</comment>
<dbReference type="InterPro" id="IPR003029">
    <property type="entry name" value="S1_domain"/>
</dbReference>
<dbReference type="Pfam" id="PF23459">
    <property type="entry name" value="S1_RRP5"/>
    <property type="match status" value="3"/>
</dbReference>
<feature type="domain" description="S1 motif" evidence="7">
    <location>
        <begin position="994"/>
        <end position="1065"/>
    </location>
</feature>
<name>A0A9P7YNQ3_9HELO</name>
<feature type="domain" description="S1 motif" evidence="7">
    <location>
        <begin position="515"/>
        <end position="584"/>
    </location>
</feature>
<accession>A0A9P7YNQ3</accession>
<dbReference type="InterPro" id="IPR011990">
    <property type="entry name" value="TPR-like_helical_dom_sf"/>
</dbReference>
<dbReference type="FunFam" id="2.40.50.140:FF:000103">
    <property type="entry name" value="protein RRP5 homolog"/>
    <property type="match status" value="2"/>
</dbReference>
<evidence type="ECO:0000313" key="8">
    <source>
        <dbReference type="EMBL" id="KAG9236582.1"/>
    </source>
</evidence>
<keyword evidence="4" id="KW-0677">Repeat</keyword>
<dbReference type="SMART" id="SM00386">
    <property type="entry name" value="HAT"/>
    <property type="match status" value="6"/>
</dbReference>
<dbReference type="Gene3D" id="1.25.40.10">
    <property type="entry name" value="Tetratricopeptide repeat domain"/>
    <property type="match status" value="1"/>
</dbReference>
<dbReference type="InterPro" id="IPR045209">
    <property type="entry name" value="Rrp5"/>
</dbReference>
<feature type="domain" description="S1 motif" evidence="7">
    <location>
        <begin position="616"/>
        <end position="692"/>
    </location>
</feature>
<dbReference type="GO" id="GO:0003723">
    <property type="term" value="F:RNA binding"/>
    <property type="evidence" value="ECO:0007669"/>
    <property type="project" value="TreeGrafter"/>
</dbReference>